<accession>A0A4C1W0M9</accession>
<protein>
    <submittedName>
        <fullName evidence="1">Uncharacterized protein</fullName>
    </submittedName>
</protein>
<sequence>MYQHFLASAGSLDLILNLELISFKETPDGRADGYECMETSRAMHPLDLPTGRSVSISPLTIDGLKRALSSDFRGEALSPSRSLGTAGECRYQRDDGVQKQQLSVTTKPALRSKEMVVQFDSS</sequence>
<dbReference type="Proteomes" id="UP000299102">
    <property type="component" value="Unassembled WGS sequence"/>
</dbReference>
<reference evidence="1 2" key="1">
    <citation type="journal article" date="2019" name="Commun. Biol.">
        <title>The bagworm genome reveals a unique fibroin gene that provides high tensile strength.</title>
        <authorList>
            <person name="Kono N."/>
            <person name="Nakamura H."/>
            <person name="Ohtoshi R."/>
            <person name="Tomita M."/>
            <person name="Numata K."/>
            <person name="Arakawa K."/>
        </authorList>
    </citation>
    <scope>NUCLEOTIDE SEQUENCE [LARGE SCALE GENOMIC DNA]</scope>
</reference>
<dbReference type="AlphaFoldDB" id="A0A4C1W0M9"/>
<dbReference type="EMBL" id="BGZK01000459">
    <property type="protein sequence ID" value="GBP44848.1"/>
    <property type="molecule type" value="Genomic_DNA"/>
</dbReference>
<name>A0A4C1W0M9_EUMVA</name>
<keyword evidence="2" id="KW-1185">Reference proteome</keyword>
<comment type="caution">
    <text evidence="1">The sequence shown here is derived from an EMBL/GenBank/DDBJ whole genome shotgun (WGS) entry which is preliminary data.</text>
</comment>
<organism evidence="1 2">
    <name type="scientific">Eumeta variegata</name>
    <name type="common">Bagworm moth</name>
    <name type="synonym">Eumeta japonica</name>
    <dbReference type="NCBI Taxonomy" id="151549"/>
    <lineage>
        <taxon>Eukaryota</taxon>
        <taxon>Metazoa</taxon>
        <taxon>Ecdysozoa</taxon>
        <taxon>Arthropoda</taxon>
        <taxon>Hexapoda</taxon>
        <taxon>Insecta</taxon>
        <taxon>Pterygota</taxon>
        <taxon>Neoptera</taxon>
        <taxon>Endopterygota</taxon>
        <taxon>Lepidoptera</taxon>
        <taxon>Glossata</taxon>
        <taxon>Ditrysia</taxon>
        <taxon>Tineoidea</taxon>
        <taxon>Psychidae</taxon>
        <taxon>Oiketicinae</taxon>
        <taxon>Eumeta</taxon>
    </lineage>
</organism>
<gene>
    <name evidence="1" type="ORF">EVAR_75717_1</name>
</gene>
<evidence type="ECO:0000313" key="1">
    <source>
        <dbReference type="EMBL" id="GBP44848.1"/>
    </source>
</evidence>
<proteinExistence type="predicted"/>
<evidence type="ECO:0000313" key="2">
    <source>
        <dbReference type="Proteomes" id="UP000299102"/>
    </source>
</evidence>